<name>A0A8S1JXF5_PARPR</name>
<organism evidence="1 2">
    <name type="scientific">Paramecium primaurelia</name>
    <dbReference type="NCBI Taxonomy" id="5886"/>
    <lineage>
        <taxon>Eukaryota</taxon>
        <taxon>Sar</taxon>
        <taxon>Alveolata</taxon>
        <taxon>Ciliophora</taxon>
        <taxon>Intramacronucleata</taxon>
        <taxon>Oligohymenophorea</taxon>
        <taxon>Peniculida</taxon>
        <taxon>Parameciidae</taxon>
        <taxon>Paramecium</taxon>
    </lineage>
</organism>
<accession>A0A8S1JXF5</accession>
<evidence type="ECO:0000313" key="1">
    <source>
        <dbReference type="EMBL" id="CAD8047684.1"/>
    </source>
</evidence>
<keyword evidence="2" id="KW-1185">Reference proteome</keyword>
<dbReference type="Proteomes" id="UP000688137">
    <property type="component" value="Unassembled WGS sequence"/>
</dbReference>
<sequence>MQKEQQEISYIWEDMYLSIHNTCEINLLDVVDRKEAKVDQFDKADVKDADTVAGRYAGKIRRAAQRTFIKKATA</sequence>
<reference evidence="1" key="1">
    <citation type="submission" date="2021-01" db="EMBL/GenBank/DDBJ databases">
        <authorList>
            <consortium name="Genoscope - CEA"/>
            <person name="William W."/>
        </authorList>
    </citation>
    <scope>NUCLEOTIDE SEQUENCE</scope>
</reference>
<gene>
    <name evidence="1" type="ORF">PPRIM_AZ9-3.1.T0120017</name>
</gene>
<comment type="caution">
    <text evidence="1">The sequence shown here is derived from an EMBL/GenBank/DDBJ whole genome shotgun (WGS) entry which is preliminary data.</text>
</comment>
<dbReference type="EMBL" id="CAJJDM010000009">
    <property type="protein sequence ID" value="CAD8047684.1"/>
    <property type="molecule type" value="Genomic_DNA"/>
</dbReference>
<protein>
    <submittedName>
        <fullName evidence="1">Uncharacterized protein</fullName>
    </submittedName>
</protein>
<dbReference type="AlphaFoldDB" id="A0A8S1JXF5"/>
<evidence type="ECO:0000313" key="2">
    <source>
        <dbReference type="Proteomes" id="UP000688137"/>
    </source>
</evidence>
<proteinExistence type="predicted"/>